<name>A0A194X0H3_MOLSC</name>
<dbReference type="RefSeq" id="XP_018067809.1">
    <property type="nucleotide sequence ID" value="XM_018215522.1"/>
</dbReference>
<dbReference type="KEGG" id="psco:LY89DRAFT_687549"/>
<proteinExistence type="predicted"/>
<evidence type="ECO:0000313" key="3">
    <source>
        <dbReference type="Proteomes" id="UP000070700"/>
    </source>
</evidence>
<dbReference type="SMART" id="SM00554">
    <property type="entry name" value="FAS1"/>
    <property type="match status" value="2"/>
</dbReference>
<feature type="domain" description="FAS1" evidence="1">
    <location>
        <begin position="122"/>
        <end position="260"/>
    </location>
</feature>
<dbReference type="GO" id="GO:0000329">
    <property type="term" value="C:fungal-type vacuole membrane"/>
    <property type="evidence" value="ECO:0007669"/>
    <property type="project" value="TreeGrafter"/>
</dbReference>
<dbReference type="STRING" id="149040.A0A194X0H3"/>
<dbReference type="InterPro" id="IPR036378">
    <property type="entry name" value="FAS1_dom_sf"/>
</dbReference>
<evidence type="ECO:0000313" key="2">
    <source>
        <dbReference type="EMBL" id="KUJ13454.1"/>
    </source>
</evidence>
<dbReference type="PANTHER" id="PTHR10900">
    <property type="entry name" value="PERIOSTIN-RELATED"/>
    <property type="match status" value="1"/>
</dbReference>
<dbReference type="AlphaFoldDB" id="A0A194X0H3"/>
<protein>
    <submittedName>
        <fullName evidence="2">Fasciclin-domain-containing protein</fullName>
    </submittedName>
</protein>
<dbReference type="Proteomes" id="UP000070700">
    <property type="component" value="Unassembled WGS sequence"/>
</dbReference>
<dbReference type="GeneID" id="28825248"/>
<dbReference type="InterPro" id="IPR000782">
    <property type="entry name" value="FAS1_domain"/>
</dbReference>
<dbReference type="OrthoDB" id="286301at2759"/>
<gene>
    <name evidence="2" type="ORF">LY89DRAFT_687549</name>
</gene>
<sequence>MQPSLSAALSSASPITILAPSNDAFTKFLATAGGMSASKDSGMVAGLLEYHVLNGSFPSTAFTTEEQFVPTLLTNASFTNVTGGQVVAGMLSGKTVEIMSGLKEISKVTTADVMFTGGVIHIIDTVLTVPLPPSTSALDSSLTALAGGLEKTNLVSAVDFLKDVTIFAPSNAAFQAIGSATTALSTTQLSSILEYHVINGTVGYSTLLSTGLANETFPTLMGTEVAVEAVNKKVFVDAAMVTITDIIVANGVMHVIDNVLNPANSTATPNPAASTQAVVFAGASSVSQVPFTSGVSATTTAPSASTMTAGAERAYGTMGVAALLGMGVIAGAF</sequence>
<dbReference type="SUPFAM" id="SSF82153">
    <property type="entry name" value="FAS1 domain"/>
    <property type="match status" value="2"/>
</dbReference>
<dbReference type="PROSITE" id="PS50213">
    <property type="entry name" value="FAS1"/>
    <property type="match status" value="2"/>
</dbReference>
<dbReference type="InParanoid" id="A0A194X0H3"/>
<keyword evidence="3" id="KW-1185">Reference proteome</keyword>
<dbReference type="GO" id="GO:0016236">
    <property type="term" value="P:macroautophagy"/>
    <property type="evidence" value="ECO:0007669"/>
    <property type="project" value="TreeGrafter"/>
</dbReference>
<feature type="domain" description="FAS1" evidence="1">
    <location>
        <begin position="1"/>
        <end position="127"/>
    </location>
</feature>
<evidence type="ECO:0000259" key="1">
    <source>
        <dbReference type="PROSITE" id="PS50213"/>
    </source>
</evidence>
<accession>A0A194X0H3</accession>
<organism evidence="2 3">
    <name type="scientific">Mollisia scopiformis</name>
    <name type="common">Conifer needle endophyte fungus</name>
    <name type="synonym">Phialocephala scopiformis</name>
    <dbReference type="NCBI Taxonomy" id="149040"/>
    <lineage>
        <taxon>Eukaryota</taxon>
        <taxon>Fungi</taxon>
        <taxon>Dikarya</taxon>
        <taxon>Ascomycota</taxon>
        <taxon>Pezizomycotina</taxon>
        <taxon>Leotiomycetes</taxon>
        <taxon>Helotiales</taxon>
        <taxon>Mollisiaceae</taxon>
        <taxon>Mollisia</taxon>
    </lineage>
</organism>
<dbReference type="Gene3D" id="2.30.180.10">
    <property type="entry name" value="FAS1 domain"/>
    <property type="match status" value="2"/>
</dbReference>
<dbReference type="Pfam" id="PF02469">
    <property type="entry name" value="Fasciclin"/>
    <property type="match status" value="2"/>
</dbReference>
<dbReference type="InterPro" id="IPR050904">
    <property type="entry name" value="Adhesion/Biosynth-related"/>
</dbReference>
<dbReference type="PANTHER" id="PTHR10900:SF77">
    <property type="entry name" value="FI19380P1"/>
    <property type="match status" value="1"/>
</dbReference>
<dbReference type="EMBL" id="KQ947422">
    <property type="protein sequence ID" value="KUJ13454.1"/>
    <property type="molecule type" value="Genomic_DNA"/>
</dbReference>
<reference evidence="2 3" key="1">
    <citation type="submission" date="2015-10" db="EMBL/GenBank/DDBJ databases">
        <title>Full genome of DAOMC 229536 Phialocephala scopiformis, a fungal endophyte of spruce producing the potent anti-insectan compound rugulosin.</title>
        <authorList>
            <consortium name="DOE Joint Genome Institute"/>
            <person name="Walker A.K."/>
            <person name="Frasz S.L."/>
            <person name="Seifert K.A."/>
            <person name="Miller J.D."/>
            <person name="Mondo S.J."/>
            <person name="Labutti K."/>
            <person name="Lipzen A."/>
            <person name="Dockter R."/>
            <person name="Kennedy M."/>
            <person name="Grigoriev I.V."/>
            <person name="Spatafora J.W."/>
        </authorList>
    </citation>
    <scope>NUCLEOTIDE SEQUENCE [LARGE SCALE GENOMIC DNA]</scope>
    <source>
        <strain evidence="2 3">CBS 120377</strain>
    </source>
</reference>